<reference evidence="5" key="1">
    <citation type="submission" date="2020-02" db="EMBL/GenBank/DDBJ databases">
        <title>Draft genome sequence of Candidatus Afipia apatlaquensis IBT-C3, a potential strain for decolorization of textile dyes.</title>
        <authorList>
            <person name="Sanchez-Reyes A."/>
            <person name="Breton-Deval L."/>
            <person name="Mangelson H."/>
            <person name="Sanchez-Flores A."/>
        </authorList>
    </citation>
    <scope>NUCLEOTIDE SEQUENCE [LARGE SCALE GENOMIC DNA]</scope>
    <source>
        <strain evidence="5">IBT-C3</strain>
    </source>
</reference>
<dbReference type="PANTHER" id="PTHR30576:SF20">
    <property type="entry name" value="QUINOVOSAMINEPHOSPHOTRANSFERAE-RELATED"/>
    <property type="match status" value="1"/>
</dbReference>
<dbReference type="Pfam" id="PF02397">
    <property type="entry name" value="Bac_transf"/>
    <property type="match status" value="1"/>
</dbReference>
<dbReference type="EMBL" id="JAAMRR010001318">
    <property type="protein sequence ID" value="NGX98526.1"/>
    <property type="molecule type" value="Genomic_DNA"/>
</dbReference>
<dbReference type="GO" id="GO:0016780">
    <property type="term" value="F:phosphotransferase activity, for other substituted phosphate groups"/>
    <property type="evidence" value="ECO:0007669"/>
    <property type="project" value="TreeGrafter"/>
</dbReference>
<comment type="similarity">
    <text evidence="1">Belongs to the bacterial sugar transferase family.</text>
</comment>
<evidence type="ECO:0000256" key="2">
    <source>
        <dbReference type="ARBA" id="ARBA00023169"/>
    </source>
</evidence>
<keyword evidence="3" id="KW-1133">Transmembrane helix</keyword>
<keyword evidence="3" id="KW-0812">Transmembrane</keyword>
<feature type="transmembrane region" description="Helical" evidence="3">
    <location>
        <begin position="26"/>
        <end position="49"/>
    </location>
</feature>
<organism evidence="5 6">
    <name type="scientific">Candidatus Afipia apatlaquensis</name>
    <dbReference type="NCBI Taxonomy" id="2712852"/>
    <lineage>
        <taxon>Bacteria</taxon>
        <taxon>Pseudomonadati</taxon>
        <taxon>Pseudomonadota</taxon>
        <taxon>Alphaproteobacteria</taxon>
        <taxon>Hyphomicrobiales</taxon>
        <taxon>Nitrobacteraceae</taxon>
        <taxon>Afipia</taxon>
    </lineage>
</organism>
<dbReference type="AlphaFoldDB" id="A0A7C9VJ46"/>
<dbReference type="Proteomes" id="UP000480266">
    <property type="component" value="Unassembled WGS sequence"/>
</dbReference>
<name>A0A7C9VJ46_9BRAD</name>
<dbReference type="InterPro" id="IPR003362">
    <property type="entry name" value="Bact_transf"/>
</dbReference>
<dbReference type="PANTHER" id="PTHR30576">
    <property type="entry name" value="COLANIC BIOSYNTHESIS UDP-GLUCOSE LIPID CARRIER TRANSFERASE"/>
    <property type="match status" value="1"/>
</dbReference>
<keyword evidence="6" id="KW-1185">Reference proteome</keyword>
<sequence length="238" mass="26685">MPACDTSLSITGPSATTLSFKRALDVAGSAFGLILLWPLFIVIAIAIRLESPGPALFRQTRVGLNGRPFRIYKFRSMSTAKGTNCTALTVRADKRVTRIGQFLRRTKIDELPQLINVLAGDMSLVGPRPEVPEFMEFYSPEQRTILLSMQPGMTDYAAILFRDESAMLDQDRDPVAIYRHKIMPIKFGHYERYSREIGAINDLRIILATVLLLVVGHVPRMLGIDSEPHDLTREKIAQ</sequence>
<accession>A0A7C9VJ46</accession>
<evidence type="ECO:0000259" key="4">
    <source>
        <dbReference type="Pfam" id="PF02397"/>
    </source>
</evidence>
<dbReference type="GO" id="GO:0000271">
    <property type="term" value="P:polysaccharide biosynthetic process"/>
    <property type="evidence" value="ECO:0007669"/>
    <property type="project" value="UniProtKB-KW"/>
</dbReference>
<evidence type="ECO:0000313" key="5">
    <source>
        <dbReference type="EMBL" id="NGX98526.1"/>
    </source>
</evidence>
<proteinExistence type="inferred from homology"/>
<evidence type="ECO:0000313" key="6">
    <source>
        <dbReference type="Proteomes" id="UP000480266"/>
    </source>
</evidence>
<keyword evidence="2" id="KW-0270">Exopolysaccharide synthesis</keyword>
<keyword evidence="3" id="KW-0472">Membrane</keyword>
<comment type="caution">
    <text evidence="5">The sequence shown here is derived from an EMBL/GenBank/DDBJ whole genome shotgun (WGS) entry which is preliminary data.</text>
</comment>
<evidence type="ECO:0000256" key="3">
    <source>
        <dbReference type="SAM" id="Phobius"/>
    </source>
</evidence>
<feature type="domain" description="Bacterial sugar transferase" evidence="4">
    <location>
        <begin position="21"/>
        <end position="213"/>
    </location>
</feature>
<keyword evidence="5" id="KW-0808">Transferase</keyword>
<evidence type="ECO:0000256" key="1">
    <source>
        <dbReference type="ARBA" id="ARBA00006464"/>
    </source>
</evidence>
<protein>
    <submittedName>
        <fullName evidence="5">Sugar transferase</fullName>
    </submittedName>
</protein>
<gene>
    <name evidence="5" type="ORF">G4V63_25950</name>
</gene>